<protein>
    <submittedName>
        <fullName evidence="3">Tetratricopeptide repeat (TPR)-like superfamily protein</fullName>
    </submittedName>
</protein>
<feature type="repeat" description="PPR" evidence="2">
    <location>
        <begin position="187"/>
        <end position="221"/>
    </location>
</feature>
<sequence length="429" mass="48617">MYFKCNSSGCAHKAFDDLPIKNTHSWNTIIAAYSQMGRFDIAHKLFDEMPEPNIVSYNSLISGLTRHGFYKESIRVFRGMQKQCNGVFMDEFTVISVVSACACFGALELLRQVHGVAVVIGLKCNVPIYNAMIYAYGKCGDPENSFLIFNQMVERDVVSWTSMVVAYARASRLEDARQVFNQMPTKNTVSWSALIAGFAQNGRSDEALDLFMQMQEESIQSNSFTYVSVLSACADLALVHKGKQLHGHIIRSLVYEGLRMLESMEQNYYVIPRSEHYAILIDLLGRKNILNEAMELIERAPDGFNHVGMLGALLSACRIHGNLDLACRAGAALFKLEPQNAGRHVMLSNIYSAAGKWVEAREARFLMEAKRLTKDTAYSWIEVRNTRHQFIAKDEFHCEMEEIYALLDKLSDHMKDAWYLTNNDKLIFS</sequence>
<feature type="repeat" description="PPR" evidence="2">
    <location>
        <begin position="125"/>
        <end position="159"/>
    </location>
</feature>
<dbReference type="Gene3D" id="1.25.40.10">
    <property type="entry name" value="Tetratricopeptide repeat domain"/>
    <property type="match status" value="3"/>
</dbReference>
<organism evidence="3 4">
    <name type="scientific">Actinidia rufa</name>
    <dbReference type="NCBI Taxonomy" id="165716"/>
    <lineage>
        <taxon>Eukaryota</taxon>
        <taxon>Viridiplantae</taxon>
        <taxon>Streptophyta</taxon>
        <taxon>Embryophyta</taxon>
        <taxon>Tracheophyta</taxon>
        <taxon>Spermatophyta</taxon>
        <taxon>Magnoliopsida</taxon>
        <taxon>eudicotyledons</taxon>
        <taxon>Gunneridae</taxon>
        <taxon>Pentapetalae</taxon>
        <taxon>asterids</taxon>
        <taxon>Ericales</taxon>
        <taxon>Actinidiaceae</taxon>
        <taxon>Actinidia</taxon>
    </lineage>
</organism>
<dbReference type="FunFam" id="1.25.40.10:FF:000348">
    <property type="entry name" value="Pentatricopeptide repeat-containing protein chloroplastic"/>
    <property type="match status" value="1"/>
</dbReference>
<dbReference type="Pfam" id="PF13041">
    <property type="entry name" value="PPR_2"/>
    <property type="match status" value="2"/>
</dbReference>
<dbReference type="InterPro" id="IPR011990">
    <property type="entry name" value="TPR-like_helical_dom_sf"/>
</dbReference>
<dbReference type="InterPro" id="IPR002885">
    <property type="entry name" value="PPR_rpt"/>
</dbReference>
<proteinExistence type="predicted"/>
<reference evidence="3 4" key="1">
    <citation type="submission" date="2019-07" db="EMBL/GenBank/DDBJ databases">
        <title>De Novo Assembly of kiwifruit Actinidia rufa.</title>
        <authorList>
            <person name="Sugita-Konishi S."/>
            <person name="Sato K."/>
            <person name="Mori E."/>
            <person name="Abe Y."/>
            <person name="Kisaki G."/>
            <person name="Hamano K."/>
            <person name="Suezawa K."/>
            <person name="Otani M."/>
            <person name="Fukuda T."/>
            <person name="Manabe T."/>
            <person name="Gomi K."/>
            <person name="Tabuchi M."/>
            <person name="Akimitsu K."/>
            <person name="Kataoka I."/>
        </authorList>
    </citation>
    <scope>NUCLEOTIDE SEQUENCE [LARGE SCALE GENOMIC DNA]</scope>
    <source>
        <strain evidence="4">cv. Fuchu</strain>
    </source>
</reference>
<dbReference type="SUPFAM" id="SSF48452">
    <property type="entry name" value="TPR-like"/>
    <property type="match status" value="1"/>
</dbReference>
<keyword evidence="4" id="KW-1185">Reference proteome</keyword>
<keyword evidence="1" id="KW-0677">Repeat</keyword>
<dbReference type="GO" id="GO:0003723">
    <property type="term" value="F:RNA binding"/>
    <property type="evidence" value="ECO:0007669"/>
    <property type="project" value="InterPro"/>
</dbReference>
<dbReference type="Pfam" id="PF01535">
    <property type="entry name" value="PPR"/>
    <property type="match status" value="2"/>
</dbReference>
<dbReference type="GO" id="GO:0009451">
    <property type="term" value="P:RNA modification"/>
    <property type="evidence" value="ECO:0007669"/>
    <property type="project" value="InterPro"/>
</dbReference>
<dbReference type="Pfam" id="PF20431">
    <property type="entry name" value="E_motif"/>
    <property type="match status" value="1"/>
</dbReference>
<evidence type="ECO:0000313" key="4">
    <source>
        <dbReference type="Proteomes" id="UP000585474"/>
    </source>
</evidence>
<dbReference type="Proteomes" id="UP000585474">
    <property type="component" value="Unassembled WGS sequence"/>
</dbReference>
<accession>A0A7J0F676</accession>
<dbReference type="FunFam" id="1.25.40.10:FF:000280">
    <property type="entry name" value="Pentatricopeptide repeat-containing protein"/>
    <property type="match status" value="1"/>
</dbReference>
<feature type="repeat" description="PPR" evidence="2">
    <location>
        <begin position="22"/>
        <end position="56"/>
    </location>
</feature>
<dbReference type="AlphaFoldDB" id="A0A7J0F676"/>
<dbReference type="EMBL" id="BJWL01000009">
    <property type="protein sequence ID" value="GFY94180.1"/>
    <property type="molecule type" value="Genomic_DNA"/>
</dbReference>
<dbReference type="InterPro" id="IPR046848">
    <property type="entry name" value="E_motif"/>
</dbReference>
<evidence type="ECO:0000256" key="1">
    <source>
        <dbReference type="ARBA" id="ARBA00022737"/>
    </source>
</evidence>
<gene>
    <name evidence="3" type="ORF">Acr_09g0006260</name>
</gene>
<dbReference type="PROSITE" id="PS51375">
    <property type="entry name" value="PPR"/>
    <property type="match status" value="3"/>
</dbReference>
<dbReference type="NCBIfam" id="TIGR00756">
    <property type="entry name" value="PPR"/>
    <property type="match status" value="5"/>
</dbReference>
<evidence type="ECO:0000256" key="2">
    <source>
        <dbReference type="PROSITE-ProRule" id="PRU00708"/>
    </source>
</evidence>
<dbReference type="PANTHER" id="PTHR47926:SF346">
    <property type="entry name" value="PENTATRICOPEPTIDE REPEAT-CONTAINING PROTEIN"/>
    <property type="match status" value="1"/>
</dbReference>
<comment type="caution">
    <text evidence="3">The sequence shown here is derived from an EMBL/GenBank/DDBJ whole genome shotgun (WGS) entry which is preliminary data.</text>
</comment>
<dbReference type="InterPro" id="IPR046960">
    <property type="entry name" value="PPR_At4g14850-like_plant"/>
</dbReference>
<evidence type="ECO:0000313" key="3">
    <source>
        <dbReference type="EMBL" id="GFY94180.1"/>
    </source>
</evidence>
<dbReference type="PANTHER" id="PTHR47926">
    <property type="entry name" value="PENTATRICOPEPTIDE REPEAT-CONTAINING PROTEIN"/>
    <property type="match status" value="1"/>
</dbReference>
<dbReference type="OrthoDB" id="185373at2759"/>
<name>A0A7J0F676_9ERIC</name>